<reference evidence="2" key="1">
    <citation type="submission" date="2020-01" db="EMBL/GenBank/DDBJ databases">
        <authorList>
            <consortium name="DOE Joint Genome Institute"/>
            <person name="Haridas S."/>
            <person name="Albert R."/>
            <person name="Binder M."/>
            <person name="Bloem J."/>
            <person name="Labutti K."/>
            <person name="Salamov A."/>
            <person name="Andreopoulos B."/>
            <person name="Baker S.E."/>
            <person name="Barry K."/>
            <person name="Bills G."/>
            <person name="Bluhm B.H."/>
            <person name="Cannon C."/>
            <person name="Castanera R."/>
            <person name="Culley D.E."/>
            <person name="Daum C."/>
            <person name="Ezra D."/>
            <person name="Gonzalez J.B."/>
            <person name="Henrissat B."/>
            <person name="Kuo A."/>
            <person name="Liang C."/>
            <person name="Lipzen A."/>
            <person name="Lutzoni F."/>
            <person name="Magnuson J."/>
            <person name="Mondo S."/>
            <person name="Nolan M."/>
            <person name="Ohm R."/>
            <person name="Pangilinan J."/>
            <person name="Park H.-J."/>
            <person name="Ramirez L."/>
            <person name="Alfaro M."/>
            <person name="Sun H."/>
            <person name="Tritt A."/>
            <person name="Yoshinaga Y."/>
            <person name="Zwiers L.-H."/>
            <person name="Turgeon B.G."/>
            <person name="Goodwin S.B."/>
            <person name="Spatafora J.W."/>
            <person name="Crous P.W."/>
            <person name="Grigoriev I.V."/>
        </authorList>
    </citation>
    <scope>NUCLEOTIDE SEQUENCE</scope>
    <source>
        <strain evidence="2">CBS 394.84</strain>
    </source>
</reference>
<evidence type="ECO:0000313" key="2">
    <source>
        <dbReference type="EMBL" id="KAF1846410.1"/>
    </source>
</evidence>
<sequence length="205" mass="23196">MNNNEAAETESGPSDYHRNEGQSQPPASARNQQHPAVSTNRGTHNDFDYLNIPTPAPVEVSLPKPRTFNFPNAQTEAKYIACMRGKLLEAKNYILKEQELGLDPDRPGMHKELTAILLAQPPIKIDMNAQQLVRLLLLGAVQLKELARERTAEDPQVLEAMADYWLFWTQLRAILVWQMPGRDEGQRVERADAMMSEVLEKIVEP</sequence>
<comment type="caution">
    <text evidence="2">The sequence shown here is derived from an EMBL/GenBank/DDBJ whole genome shotgun (WGS) entry which is preliminary data.</text>
</comment>
<dbReference type="RefSeq" id="XP_040788973.1">
    <property type="nucleotide sequence ID" value="XM_040928510.1"/>
</dbReference>
<dbReference type="EMBL" id="ML976616">
    <property type="protein sequence ID" value="KAF1846410.1"/>
    <property type="molecule type" value="Genomic_DNA"/>
</dbReference>
<dbReference type="Proteomes" id="UP000800039">
    <property type="component" value="Unassembled WGS sequence"/>
</dbReference>
<proteinExistence type="predicted"/>
<protein>
    <submittedName>
        <fullName evidence="2">Uncharacterized protein</fullName>
    </submittedName>
</protein>
<dbReference type="GeneID" id="63845763"/>
<evidence type="ECO:0000256" key="1">
    <source>
        <dbReference type="SAM" id="MobiDB-lite"/>
    </source>
</evidence>
<dbReference type="AlphaFoldDB" id="A0A9P4L8U2"/>
<dbReference type="OrthoDB" id="3669106at2759"/>
<feature type="region of interest" description="Disordered" evidence="1">
    <location>
        <begin position="1"/>
        <end position="51"/>
    </location>
</feature>
<accession>A0A9P4L8U2</accession>
<name>A0A9P4L8U2_9PLEO</name>
<keyword evidence="3" id="KW-1185">Reference proteome</keyword>
<organism evidence="2 3">
    <name type="scientific">Cucurbitaria berberidis CBS 394.84</name>
    <dbReference type="NCBI Taxonomy" id="1168544"/>
    <lineage>
        <taxon>Eukaryota</taxon>
        <taxon>Fungi</taxon>
        <taxon>Dikarya</taxon>
        <taxon>Ascomycota</taxon>
        <taxon>Pezizomycotina</taxon>
        <taxon>Dothideomycetes</taxon>
        <taxon>Pleosporomycetidae</taxon>
        <taxon>Pleosporales</taxon>
        <taxon>Pleosporineae</taxon>
        <taxon>Cucurbitariaceae</taxon>
        <taxon>Cucurbitaria</taxon>
    </lineage>
</organism>
<feature type="compositionally biased region" description="Polar residues" evidence="1">
    <location>
        <begin position="21"/>
        <end position="42"/>
    </location>
</feature>
<gene>
    <name evidence="2" type="ORF">K460DRAFT_281662</name>
</gene>
<evidence type="ECO:0000313" key="3">
    <source>
        <dbReference type="Proteomes" id="UP000800039"/>
    </source>
</evidence>